<evidence type="ECO:0000313" key="1">
    <source>
        <dbReference type="EMBL" id="ETR73228.1"/>
    </source>
</evidence>
<dbReference type="EMBL" id="ATBP01000078">
    <property type="protein sequence ID" value="ETR73228.1"/>
    <property type="molecule type" value="Genomic_DNA"/>
</dbReference>
<organism evidence="1 2">
    <name type="scientific">Candidatus Magnetoglobus multicellularis str. Araruama</name>
    <dbReference type="NCBI Taxonomy" id="890399"/>
    <lineage>
        <taxon>Bacteria</taxon>
        <taxon>Pseudomonadati</taxon>
        <taxon>Thermodesulfobacteriota</taxon>
        <taxon>Desulfobacteria</taxon>
        <taxon>Desulfobacterales</taxon>
        <taxon>Desulfobacteraceae</taxon>
        <taxon>Candidatus Magnetoglobus</taxon>
    </lineage>
</organism>
<comment type="caution">
    <text evidence="1">The sequence shown here is derived from an EMBL/GenBank/DDBJ whole genome shotgun (WGS) entry which is preliminary data.</text>
</comment>
<protein>
    <recommendedName>
        <fullName evidence="3">Dockerin domain-containing protein</fullName>
    </recommendedName>
</protein>
<dbReference type="Proteomes" id="UP000189670">
    <property type="component" value="Unassembled WGS sequence"/>
</dbReference>
<sequence>MTFKFYDSTSHKIFEKVLPDIEFEPDLEIGNIESPVIFTVQEPRHLPDANNDGKVNVIDAIDVLQYITDIY</sequence>
<evidence type="ECO:0000313" key="2">
    <source>
        <dbReference type="Proteomes" id="UP000189670"/>
    </source>
</evidence>
<name>A0A1V1PEL8_9BACT</name>
<gene>
    <name evidence="1" type="ORF">OMM_07080</name>
</gene>
<dbReference type="AlphaFoldDB" id="A0A1V1PEL8"/>
<accession>A0A1V1PEL8</accession>
<proteinExistence type="predicted"/>
<reference evidence="2" key="1">
    <citation type="submission" date="2012-11" db="EMBL/GenBank/DDBJ databases">
        <authorList>
            <person name="Lucero-Rivera Y.E."/>
            <person name="Tovar-Ramirez D."/>
        </authorList>
    </citation>
    <scope>NUCLEOTIDE SEQUENCE [LARGE SCALE GENOMIC DNA]</scope>
    <source>
        <strain evidence="2">Araruama</strain>
    </source>
</reference>
<evidence type="ECO:0008006" key="3">
    <source>
        <dbReference type="Google" id="ProtNLM"/>
    </source>
</evidence>